<accession>A0A101RPQ2</accession>
<organism evidence="1 2">
    <name type="scientific">Streptomyces griseorubiginosus</name>
    <dbReference type="NCBI Taxonomy" id="67304"/>
    <lineage>
        <taxon>Bacteria</taxon>
        <taxon>Bacillati</taxon>
        <taxon>Actinomycetota</taxon>
        <taxon>Actinomycetes</taxon>
        <taxon>Kitasatosporales</taxon>
        <taxon>Streptomycetaceae</taxon>
        <taxon>Streptomyces</taxon>
    </lineage>
</organism>
<protein>
    <submittedName>
        <fullName evidence="1">Uncharacterized protein</fullName>
    </submittedName>
</protein>
<gene>
    <name evidence="1" type="ORF">AQJ54_39720</name>
</gene>
<dbReference type="Proteomes" id="UP000054375">
    <property type="component" value="Unassembled WGS sequence"/>
</dbReference>
<proteinExistence type="predicted"/>
<sequence length="61" mass="6681">MDRAAKIGCRVVESSGHRHFYVADETAHTPNEQLLLIVGISAEDNESADARCVAADLWGFH</sequence>
<reference evidence="1 2" key="1">
    <citation type="submission" date="2015-10" db="EMBL/GenBank/DDBJ databases">
        <title>Draft genome sequence of Streptomyces griseorubiginosus DSM 40469, type strain for the species Streptomyces griseorubiginosus.</title>
        <authorList>
            <person name="Ruckert C."/>
            <person name="Winkler A."/>
            <person name="Kalinowski J."/>
            <person name="Kampfer P."/>
            <person name="Glaeser S."/>
        </authorList>
    </citation>
    <scope>NUCLEOTIDE SEQUENCE [LARGE SCALE GENOMIC DNA]</scope>
    <source>
        <strain evidence="1 2">DSM 40469</strain>
    </source>
</reference>
<dbReference type="AlphaFoldDB" id="A0A101RPQ2"/>
<comment type="caution">
    <text evidence="1">The sequence shown here is derived from an EMBL/GenBank/DDBJ whole genome shotgun (WGS) entry which is preliminary data.</text>
</comment>
<name>A0A101RPQ2_9ACTN</name>
<dbReference type="EMBL" id="LMWV01000036">
    <property type="protein sequence ID" value="KUN59559.1"/>
    <property type="molecule type" value="Genomic_DNA"/>
</dbReference>
<evidence type="ECO:0000313" key="1">
    <source>
        <dbReference type="EMBL" id="KUN59559.1"/>
    </source>
</evidence>
<evidence type="ECO:0000313" key="2">
    <source>
        <dbReference type="Proteomes" id="UP000054375"/>
    </source>
</evidence>
<keyword evidence="2" id="KW-1185">Reference proteome</keyword>